<gene>
    <name evidence="3" type="ordered locus">RHA1_ro00967</name>
</gene>
<feature type="domain" description="Helix-turn-helix type 11" evidence="1">
    <location>
        <begin position="38"/>
        <end position="94"/>
    </location>
</feature>
<dbReference type="PANTHER" id="PTHR34580:SF1">
    <property type="entry name" value="PROTEIN PAFC"/>
    <property type="match status" value="1"/>
</dbReference>
<sequence length="265" mass="29186">MTSACHRMCHSRITESVGENRDFAAVVRQTALMDRPARLHALTEELRRAGDRGRTAEQLAAQFEVTARTIKRDVAVLQSSGAPIRATAGPGGGYGIIGSGTLPPVNFTPAQAVSVALALTAFRDAPFATDGRAALAKLLDVMDAESRERVERLGVKVWIRRDADTAGAEPRIRRVVEDGLQRELMVSLRYVDRDGERTERVVEPHLLAHTRGSWFLVAWCLSRAGVRWFRLDRVSDATLTGRSFVPRDPSLFGEPPADARSVFEQ</sequence>
<reference evidence="4" key="1">
    <citation type="journal article" date="2006" name="Proc. Natl. Acad. Sci. U.S.A.">
        <title>The complete genome of Rhodococcus sp. RHA1 provides insights into a catabolic powerhouse.</title>
        <authorList>
            <person name="McLeod M.P."/>
            <person name="Warren R.L."/>
            <person name="Hsiao W.W.L."/>
            <person name="Araki N."/>
            <person name="Myhre M."/>
            <person name="Fernandes C."/>
            <person name="Miyazawa D."/>
            <person name="Wong W."/>
            <person name="Lillquist A.L."/>
            <person name="Wang D."/>
            <person name="Dosanjh M."/>
            <person name="Hara H."/>
            <person name="Petrescu A."/>
            <person name="Morin R.D."/>
            <person name="Yang G."/>
            <person name="Stott J.M."/>
            <person name="Schein J.E."/>
            <person name="Shin H."/>
            <person name="Smailus D."/>
            <person name="Siddiqui A.S."/>
            <person name="Marra M.A."/>
            <person name="Jones S.J.M."/>
            <person name="Holt R."/>
            <person name="Brinkman F.S.L."/>
            <person name="Miyauchi K."/>
            <person name="Fukuda M."/>
            <person name="Davies J.E."/>
            <person name="Mohn W.W."/>
            <person name="Eltis L.D."/>
        </authorList>
    </citation>
    <scope>NUCLEOTIDE SEQUENCE [LARGE SCALE GENOMIC DNA]</scope>
    <source>
        <strain evidence="4">RHA1</strain>
    </source>
</reference>
<dbReference type="Pfam" id="PF08279">
    <property type="entry name" value="HTH_11"/>
    <property type="match status" value="1"/>
</dbReference>
<dbReference type="InterPro" id="IPR051534">
    <property type="entry name" value="CBASS_pafABC_assoc_protein"/>
</dbReference>
<name>Q0SI41_RHOJR</name>
<proteinExistence type="predicted"/>
<dbReference type="Pfam" id="PF13280">
    <property type="entry name" value="WYL"/>
    <property type="match status" value="1"/>
</dbReference>
<dbReference type="SUPFAM" id="SSF46785">
    <property type="entry name" value="Winged helix' DNA-binding domain"/>
    <property type="match status" value="1"/>
</dbReference>
<dbReference type="InterPro" id="IPR026881">
    <property type="entry name" value="WYL_dom"/>
</dbReference>
<dbReference type="Gene3D" id="1.10.10.10">
    <property type="entry name" value="Winged helix-like DNA-binding domain superfamily/Winged helix DNA-binding domain"/>
    <property type="match status" value="1"/>
</dbReference>
<dbReference type="KEGG" id="rha:RHA1_ro00967"/>
<dbReference type="InterPro" id="IPR036390">
    <property type="entry name" value="WH_DNA-bd_sf"/>
</dbReference>
<dbReference type="EMBL" id="CP000431">
    <property type="protein sequence ID" value="ABG92795.1"/>
    <property type="molecule type" value="Genomic_DNA"/>
</dbReference>
<protein>
    <submittedName>
        <fullName evidence="3">Possible transcriptional regulator</fullName>
    </submittedName>
</protein>
<feature type="domain" description="WYL" evidence="2">
    <location>
        <begin position="174"/>
        <end position="238"/>
    </location>
</feature>
<dbReference type="PROSITE" id="PS52050">
    <property type="entry name" value="WYL"/>
    <property type="match status" value="1"/>
</dbReference>
<evidence type="ECO:0000259" key="2">
    <source>
        <dbReference type="Pfam" id="PF13280"/>
    </source>
</evidence>
<evidence type="ECO:0000259" key="1">
    <source>
        <dbReference type="Pfam" id="PF08279"/>
    </source>
</evidence>
<dbReference type="eggNOG" id="COG2378">
    <property type="taxonomic scope" value="Bacteria"/>
</dbReference>
<accession>Q0SI41</accession>
<dbReference type="AlphaFoldDB" id="Q0SI41"/>
<dbReference type="InterPro" id="IPR036388">
    <property type="entry name" value="WH-like_DNA-bd_sf"/>
</dbReference>
<evidence type="ECO:0000313" key="4">
    <source>
        <dbReference type="Proteomes" id="UP000008710"/>
    </source>
</evidence>
<dbReference type="InterPro" id="IPR013196">
    <property type="entry name" value="HTH_11"/>
</dbReference>
<evidence type="ECO:0000313" key="3">
    <source>
        <dbReference type="EMBL" id="ABG92795.1"/>
    </source>
</evidence>
<organism evidence="3 4">
    <name type="scientific">Rhodococcus jostii (strain RHA1)</name>
    <dbReference type="NCBI Taxonomy" id="101510"/>
    <lineage>
        <taxon>Bacteria</taxon>
        <taxon>Bacillati</taxon>
        <taxon>Actinomycetota</taxon>
        <taxon>Actinomycetes</taxon>
        <taxon>Mycobacteriales</taxon>
        <taxon>Nocardiaceae</taxon>
        <taxon>Rhodococcus</taxon>
    </lineage>
</organism>
<dbReference type="PANTHER" id="PTHR34580">
    <property type="match status" value="1"/>
</dbReference>
<dbReference type="HOGENOM" id="CLU_041141_7_0_11"/>
<dbReference type="Proteomes" id="UP000008710">
    <property type="component" value="Chromosome"/>
</dbReference>